<feature type="domain" description="MutL C-terminal dimerisation" evidence="6">
    <location>
        <begin position="451"/>
        <end position="594"/>
    </location>
</feature>
<dbReference type="CDD" id="cd16926">
    <property type="entry name" value="HATPase_MutL-MLH-PMS-like"/>
    <property type="match status" value="1"/>
</dbReference>
<dbReference type="GO" id="GO:0140664">
    <property type="term" value="F:ATP-dependent DNA damage sensor activity"/>
    <property type="evidence" value="ECO:0007669"/>
    <property type="project" value="InterPro"/>
</dbReference>
<organism evidence="8 9">
    <name type="scientific">Pseudomonas synxantha</name>
    <dbReference type="NCBI Taxonomy" id="47883"/>
    <lineage>
        <taxon>Bacteria</taxon>
        <taxon>Pseudomonadati</taxon>
        <taxon>Pseudomonadota</taxon>
        <taxon>Gammaproteobacteria</taxon>
        <taxon>Pseudomonadales</taxon>
        <taxon>Pseudomonadaceae</taxon>
        <taxon>Pseudomonas</taxon>
    </lineage>
</organism>
<name>A0AAN0X973_9PSED</name>
<dbReference type="GO" id="GO:0030983">
    <property type="term" value="F:mismatched DNA binding"/>
    <property type="evidence" value="ECO:0007669"/>
    <property type="project" value="InterPro"/>
</dbReference>
<dbReference type="InterPro" id="IPR002099">
    <property type="entry name" value="MutL/Mlh/PMS"/>
</dbReference>
<comment type="function">
    <text evidence="5">This protein is involved in the repair of mismatches in DNA. It is required for dam-dependent methyl-directed DNA mismatch repair. May act as a 'molecular matchmaker', a protein that promotes the formation of a stable complex between two or more DNA-binding proteins in an ATP-dependent manner without itself being part of a final effector complex.</text>
</comment>
<protein>
    <recommendedName>
        <fullName evidence="2 5">DNA mismatch repair protein MutL</fullName>
    </recommendedName>
</protein>
<evidence type="ECO:0000313" key="8">
    <source>
        <dbReference type="EMBL" id="VTQ89501.1"/>
    </source>
</evidence>
<dbReference type="InterPro" id="IPR014790">
    <property type="entry name" value="MutL_C"/>
</dbReference>
<dbReference type="SMART" id="SM00853">
    <property type="entry name" value="MutL_C"/>
    <property type="match status" value="1"/>
</dbReference>
<dbReference type="Pfam" id="PF13589">
    <property type="entry name" value="HATPase_c_3"/>
    <property type="match status" value="1"/>
</dbReference>
<dbReference type="SUPFAM" id="SSF55874">
    <property type="entry name" value="ATPase domain of HSP90 chaperone/DNA topoisomerase II/histidine kinase"/>
    <property type="match status" value="1"/>
</dbReference>
<reference evidence="8 9" key="1">
    <citation type="submission" date="2019-05" db="EMBL/GenBank/DDBJ databases">
        <authorList>
            <consortium name="Pathogen Informatics"/>
        </authorList>
    </citation>
    <scope>NUCLEOTIDE SEQUENCE [LARGE SCALE GENOMIC DNA]</scope>
    <source>
        <strain evidence="8 9">NCTC10696</strain>
    </source>
</reference>
<dbReference type="Gene3D" id="3.30.230.10">
    <property type="match status" value="1"/>
</dbReference>
<dbReference type="PANTHER" id="PTHR10073:SF12">
    <property type="entry name" value="DNA MISMATCH REPAIR PROTEIN MLH1"/>
    <property type="match status" value="1"/>
</dbReference>
<feature type="domain" description="DNA mismatch repair protein S5" evidence="7">
    <location>
        <begin position="221"/>
        <end position="339"/>
    </location>
</feature>
<dbReference type="GO" id="GO:0032300">
    <property type="term" value="C:mismatch repair complex"/>
    <property type="evidence" value="ECO:0007669"/>
    <property type="project" value="InterPro"/>
</dbReference>
<dbReference type="RefSeq" id="WP_046070642.1">
    <property type="nucleotide sequence ID" value="NZ_CBCSGQ010000020.1"/>
</dbReference>
<dbReference type="InterPro" id="IPR038973">
    <property type="entry name" value="MutL/Mlh/Pms-like"/>
</dbReference>
<evidence type="ECO:0000259" key="7">
    <source>
        <dbReference type="SMART" id="SM01340"/>
    </source>
</evidence>
<dbReference type="Gene3D" id="3.30.565.10">
    <property type="entry name" value="Histidine kinase-like ATPase, C-terminal domain"/>
    <property type="match status" value="1"/>
</dbReference>
<dbReference type="InterPro" id="IPR020667">
    <property type="entry name" value="DNA_mismatch_repair_MutL"/>
</dbReference>
<dbReference type="GO" id="GO:0006298">
    <property type="term" value="P:mismatch repair"/>
    <property type="evidence" value="ECO:0007669"/>
    <property type="project" value="UniProtKB-UniRule"/>
</dbReference>
<dbReference type="FunFam" id="3.30.565.10:FF:000003">
    <property type="entry name" value="DNA mismatch repair endonuclease MutL"/>
    <property type="match status" value="1"/>
</dbReference>
<evidence type="ECO:0000256" key="3">
    <source>
        <dbReference type="ARBA" id="ARBA00022763"/>
    </source>
</evidence>
<dbReference type="InterPro" id="IPR020568">
    <property type="entry name" value="Ribosomal_Su5_D2-typ_SF"/>
</dbReference>
<keyword evidence="3 5" id="KW-0227">DNA damage</keyword>
<accession>A0AAN0X973</accession>
<dbReference type="AlphaFoldDB" id="A0AAN0X973"/>
<dbReference type="CDD" id="cd03482">
    <property type="entry name" value="MutL_Trans_MutL"/>
    <property type="match status" value="1"/>
</dbReference>
<dbReference type="GO" id="GO:0005524">
    <property type="term" value="F:ATP binding"/>
    <property type="evidence" value="ECO:0007669"/>
    <property type="project" value="InterPro"/>
</dbReference>
<sequence>MSESILNSGSRIELLSPRLANQIAAGEVVERPASVIKELLENSIDSGAKRIDVDVEQGGVKLLRVRDDGSGISADDLPLALARHATSKIRDLEDLERVMSLGFRGEALASISSVARLTLTSRTRSAEQAWQVETEGRDMAPRVQPAAHPVGTSVEVRDLFFNTPARRKFLKAEKTEFDHLQEVIKRLALARFDVAFHLRHNGKTILSLHEAHDDAARARRVAAVCGSGFLEQALPIEIERNGLRLWGWVGLPTFSRSQADLQYFFVNGRAVRDKLVAHAVRQAYRDVLFNGRHPTFVLFFEVDPSVVDVNVHPTKHEVRFRDGRMVHDFLYGTLHRALGDVRPDDQLSAPIVTAVVRPTGPEAGEFGPQGEMSLAANLLQSPQSQPTYTAPNSGAGAGYQYQYTPRPQSTVPVAEAQAAYREFFAPLPGAEPGIAPSLPEGGGDIPPLGYALAQLKGIYILAENAHGLVLVDMHAAHERIMYERLKVAMASEGLSGQPLLVPESLAVSQREADCAEEHHSVFQKLGFELQRLGPETLAIRQIPALLKQAEANRLVADVLADLMEYGTSDRIQAHINELLGTMACHGAIRANRRLALPEMNGLLRDMENTERSGQCNHGRPTWTQMGLDDLDKLFLRGR</sequence>
<dbReference type="InterPro" id="IPR014762">
    <property type="entry name" value="DNA_mismatch_repair_CS"/>
</dbReference>
<dbReference type="SUPFAM" id="SSF54211">
    <property type="entry name" value="Ribosomal protein S5 domain 2-like"/>
    <property type="match status" value="1"/>
</dbReference>
<dbReference type="GeneID" id="61828364"/>
<dbReference type="Proteomes" id="UP000306562">
    <property type="component" value="Chromosome"/>
</dbReference>
<dbReference type="Gene3D" id="3.30.1540.20">
    <property type="entry name" value="MutL, C-terminal domain, dimerisation subdomain"/>
    <property type="match status" value="1"/>
</dbReference>
<dbReference type="GO" id="GO:0016887">
    <property type="term" value="F:ATP hydrolysis activity"/>
    <property type="evidence" value="ECO:0007669"/>
    <property type="project" value="InterPro"/>
</dbReference>
<evidence type="ECO:0000256" key="5">
    <source>
        <dbReference type="HAMAP-Rule" id="MF_00149"/>
    </source>
</evidence>
<dbReference type="InterPro" id="IPR036890">
    <property type="entry name" value="HATPase_C_sf"/>
</dbReference>
<dbReference type="SUPFAM" id="SSF118116">
    <property type="entry name" value="DNA mismatch repair protein MutL"/>
    <property type="match status" value="1"/>
</dbReference>
<comment type="similarity">
    <text evidence="1 5">Belongs to the DNA mismatch repair MutL/HexB family.</text>
</comment>
<proteinExistence type="inferred from homology"/>
<dbReference type="HAMAP" id="MF_00149">
    <property type="entry name" value="DNA_mis_repair"/>
    <property type="match status" value="1"/>
</dbReference>
<keyword evidence="4 5" id="KW-0234">DNA repair</keyword>
<dbReference type="InterPro" id="IPR042120">
    <property type="entry name" value="MutL_C_dimsub"/>
</dbReference>
<dbReference type="PROSITE" id="PS00058">
    <property type="entry name" value="DNA_MISMATCH_REPAIR_1"/>
    <property type="match status" value="1"/>
</dbReference>
<dbReference type="InterPro" id="IPR037198">
    <property type="entry name" value="MutL_C_sf"/>
</dbReference>
<evidence type="ECO:0000256" key="1">
    <source>
        <dbReference type="ARBA" id="ARBA00006082"/>
    </source>
</evidence>
<dbReference type="FunFam" id="3.30.1370.100:FF:000005">
    <property type="entry name" value="DNA mismatch repair protein MutL"/>
    <property type="match status" value="1"/>
</dbReference>
<evidence type="ECO:0000256" key="4">
    <source>
        <dbReference type="ARBA" id="ARBA00023204"/>
    </source>
</evidence>
<dbReference type="EMBL" id="LR590482">
    <property type="protein sequence ID" value="VTQ89501.1"/>
    <property type="molecule type" value="Genomic_DNA"/>
</dbReference>
<dbReference type="SMART" id="SM01340">
    <property type="entry name" value="DNA_mis_repair"/>
    <property type="match status" value="1"/>
</dbReference>
<gene>
    <name evidence="5 8" type="primary">mutL</name>
    <name evidence="8" type="ORF">NCTC10696_00554</name>
</gene>
<dbReference type="InterPro" id="IPR042121">
    <property type="entry name" value="MutL_C_regsub"/>
</dbReference>
<evidence type="ECO:0000259" key="6">
    <source>
        <dbReference type="SMART" id="SM00853"/>
    </source>
</evidence>
<evidence type="ECO:0000313" key="9">
    <source>
        <dbReference type="Proteomes" id="UP000306562"/>
    </source>
</evidence>
<dbReference type="NCBIfam" id="NF000949">
    <property type="entry name" value="PRK00095.1-2"/>
    <property type="match status" value="1"/>
</dbReference>
<dbReference type="Pfam" id="PF08676">
    <property type="entry name" value="MutL_C"/>
    <property type="match status" value="1"/>
</dbReference>
<evidence type="ECO:0000256" key="2">
    <source>
        <dbReference type="ARBA" id="ARBA00021975"/>
    </source>
</evidence>
<dbReference type="Pfam" id="PF01119">
    <property type="entry name" value="DNA_mis_repair"/>
    <property type="match status" value="1"/>
</dbReference>
<dbReference type="InterPro" id="IPR013507">
    <property type="entry name" value="DNA_mismatch_S5_2-like"/>
</dbReference>
<dbReference type="PANTHER" id="PTHR10073">
    <property type="entry name" value="DNA MISMATCH REPAIR PROTEIN MLH, PMS, MUTL"/>
    <property type="match status" value="1"/>
</dbReference>
<dbReference type="Gene3D" id="3.30.1370.100">
    <property type="entry name" value="MutL, C-terminal domain, regulatory subdomain"/>
    <property type="match status" value="1"/>
</dbReference>
<dbReference type="InterPro" id="IPR014721">
    <property type="entry name" value="Ribsml_uS5_D2-typ_fold_subgr"/>
</dbReference>
<dbReference type="NCBIfam" id="TIGR00585">
    <property type="entry name" value="mutl"/>
    <property type="match status" value="1"/>
</dbReference>
<dbReference type="FunFam" id="3.30.230.10:FF:000013">
    <property type="entry name" value="DNA mismatch repair endonuclease MutL"/>
    <property type="match status" value="1"/>
</dbReference>